<evidence type="ECO:0000313" key="2">
    <source>
        <dbReference type="Proteomes" id="UP000241629"/>
    </source>
</evidence>
<proteinExistence type="predicted"/>
<sequence length="72" mass="8363">MVLSPWARTPVKVDELLRISPTLERCASKVLLTLDVLHSEDRNMDKLLVKNHLRVTYRRFRFDSTAGQHQCG</sequence>
<dbReference type="EMBL" id="MG948468">
    <property type="protein sequence ID" value="AVJ51779.1"/>
    <property type="molecule type" value="Genomic_DNA"/>
</dbReference>
<gene>
    <name evidence="1" type="ORF">Vid5_gp24</name>
</gene>
<keyword evidence="2" id="KW-1185">Reference proteome</keyword>
<organism evidence="1 2">
    <name type="scientific">Pantoea phage vB_PagS_Vid5</name>
    <dbReference type="NCBI Taxonomy" id="2099652"/>
    <lineage>
        <taxon>Viruses</taxon>
        <taxon>Duplodnaviria</taxon>
        <taxon>Heunggongvirae</taxon>
        <taxon>Uroviricota</taxon>
        <taxon>Caudoviricetes</taxon>
        <taxon>Vidquintavirus</taxon>
        <taxon>Vidquintavirus Vid5</taxon>
    </lineage>
</organism>
<name>A0A2P1CKP6_9CAUD</name>
<protein>
    <submittedName>
        <fullName evidence="1">Uncharacterized protein</fullName>
    </submittedName>
</protein>
<reference evidence="1 2" key="1">
    <citation type="submission" date="2018-02" db="EMBL/GenBank/DDBJ databases">
        <title>Complete genome sequence of Pantoea phage vB_PagS_Vid5.</title>
        <authorList>
            <person name="Truncaite L."/>
            <person name="Simoliunas E."/>
            <person name="Meskys R."/>
        </authorList>
    </citation>
    <scope>NUCLEOTIDE SEQUENCE [LARGE SCALE GENOMIC DNA]</scope>
</reference>
<dbReference type="Proteomes" id="UP000241629">
    <property type="component" value="Segment"/>
</dbReference>
<evidence type="ECO:0000313" key="1">
    <source>
        <dbReference type="EMBL" id="AVJ51779.1"/>
    </source>
</evidence>
<accession>A0A2P1CKP6</accession>